<evidence type="ECO:0000313" key="2">
    <source>
        <dbReference type="Proteomes" id="UP000190852"/>
    </source>
</evidence>
<dbReference type="PROSITE" id="PS51257">
    <property type="entry name" value="PROKAR_LIPOPROTEIN"/>
    <property type="match status" value="1"/>
</dbReference>
<reference evidence="2" key="1">
    <citation type="submission" date="2017-02" db="EMBL/GenBank/DDBJ databases">
        <authorList>
            <person name="Varghese N."/>
            <person name="Submissions S."/>
        </authorList>
    </citation>
    <scope>NUCLEOTIDE SEQUENCE [LARGE SCALE GENOMIC DNA]</scope>
    <source>
        <strain evidence="2">DSM 24967</strain>
    </source>
</reference>
<dbReference type="EMBL" id="FUYQ01000004">
    <property type="protein sequence ID" value="SKB35509.1"/>
    <property type="molecule type" value="Genomic_DNA"/>
</dbReference>
<accession>A0A1T5AL01</accession>
<protein>
    <submittedName>
        <fullName evidence="1">CarboxypepD_reg-like domain-containing protein</fullName>
    </submittedName>
</protein>
<dbReference type="SUPFAM" id="SSF49452">
    <property type="entry name" value="Starch-binding domain-like"/>
    <property type="match status" value="1"/>
</dbReference>
<dbReference type="InterPro" id="IPR013783">
    <property type="entry name" value="Ig-like_fold"/>
</dbReference>
<dbReference type="InterPro" id="IPR013784">
    <property type="entry name" value="Carb-bd-like_fold"/>
</dbReference>
<dbReference type="InterPro" id="IPR003961">
    <property type="entry name" value="FN3_dom"/>
</dbReference>
<dbReference type="Proteomes" id="UP000190852">
    <property type="component" value="Unassembled WGS sequence"/>
</dbReference>
<keyword evidence="2" id="KW-1185">Reference proteome</keyword>
<organism evidence="1 2">
    <name type="scientific">Parabacteroides chartae</name>
    <dbReference type="NCBI Taxonomy" id="1037355"/>
    <lineage>
        <taxon>Bacteria</taxon>
        <taxon>Pseudomonadati</taxon>
        <taxon>Bacteroidota</taxon>
        <taxon>Bacteroidia</taxon>
        <taxon>Bacteroidales</taxon>
        <taxon>Tannerellaceae</taxon>
        <taxon>Parabacteroides</taxon>
    </lineage>
</organism>
<dbReference type="InterPro" id="IPR036116">
    <property type="entry name" value="FN3_sf"/>
</dbReference>
<proteinExistence type="predicted"/>
<evidence type="ECO:0000313" key="1">
    <source>
        <dbReference type="EMBL" id="SKB35509.1"/>
    </source>
</evidence>
<dbReference type="CDD" id="cd00063">
    <property type="entry name" value="FN3"/>
    <property type="match status" value="1"/>
</dbReference>
<dbReference type="GO" id="GO:0030246">
    <property type="term" value="F:carbohydrate binding"/>
    <property type="evidence" value="ECO:0007669"/>
    <property type="project" value="InterPro"/>
</dbReference>
<dbReference type="RefSeq" id="WP_079682437.1">
    <property type="nucleotide sequence ID" value="NZ_FUYQ01000004.1"/>
</dbReference>
<dbReference type="Gene3D" id="2.60.40.1120">
    <property type="entry name" value="Carboxypeptidase-like, regulatory domain"/>
    <property type="match status" value="1"/>
</dbReference>
<gene>
    <name evidence="1" type="ORF">SAMN05660349_00726</name>
</gene>
<sequence length="213" mass="23821">MNKYIYVGCLLFISACFGCESDKLDVLNYGTIEGQVLDGESYQPLSGVMISTTPASITLLTDAEGRFSIPKVKEGDIEVNLKRKDYIANSLKVAVYENEVTNMNFLIFKDYNETGNISIYDPVPGNGAVDQHLAITLKWNVEGKKAGVELLYSIYLFESNSTVQNLLSEDVILKEVVTDNLKPNTTYYWYVVAKHEGNRVANSPTWTFKTGEK</sequence>
<dbReference type="Gene3D" id="2.60.40.10">
    <property type="entry name" value="Immunoglobulins"/>
    <property type="match status" value="1"/>
</dbReference>
<name>A0A1T5AL01_9BACT</name>
<dbReference type="SUPFAM" id="SSF49265">
    <property type="entry name" value="Fibronectin type III"/>
    <property type="match status" value="1"/>
</dbReference>
<dbReference type="AlphaFoldDB" id="A0A1T5AL01"/>
<dbReference type="Pfam" id="PF13715">
    <property type="entry name" value="CarbopepD_reg_2"/>
    <property type="match status" value="1"/>
</dbReference>